<dbReference type="EMBL" id="JAAOAQ010000180">
    <property type="protein sequence ID" value="KAF5562824.1"/>
    <property type="molecule type" value="Genomic_DNA"/>
</dbReference>
<evidence type="ECO:0000259" key="2">
    <source>
        <dbReference type="Pfam" id="PF07287"/>
    </source>
</evidence>
<reference evidence="4 5" key="1">
    <citation type="submission" date="2020-05" db="EMBL/GenBank/DDBJ databases">
        <title>Identification and distribution of gene clusters putatively required for synthesis of sphingolipid metabolism inhibitors in phylogenetically diverse species of the filamentous fungus Fusarium.</title>
        <authorList>
            <person name="Kim H.-S."/>
            <person name="Busman M."/>
            <person name="Brown D.W."/>
            <person name="Divon H."/>
            <person name="Uhlig S."/>
            <person name="Proctor R.H."/>
        </authorList>
    </citation>
    <scope>NUCLEOTIDE SEQUENCE [LARGE SCALE GENOMIC DNA]</scope>
    <source>
        <strain evidence="4 5">NRRL 13617</strain>
    </source>
</reference>
<dbReference type="InterPro" id="IPR025496">
    <property type="entry name" value="DUF4387"/>
</dbReference>
<evidence type="ECO:0000259" key="3">
    <source>
        <dbReference type="Pfam" id="PF14330"/>
    </source>
</evidence>
<evidence type="ECO:0008006" key="6">
    <source>
        <dbReference type="Google" id="ProtNLM"/>
    </source>
</evidence>
<gene>
    <name evidence="4" type="ORF">FPHYL_5478</name>
</gene>
<evidence type="ECO:0000313" key="5">
    <source>
        <dbReference type="Proteomes" id="UP000582016"/>
    </source>
</evidence>
<accession>A0A8H5NF09</accession>
<name>A0A8H5NF09_9HYPO</name>
<dbReference type="OrthoDB" id="5863171at2759"/>
<dbReference type="Proteomes" id="UP000582016">
    <property type="component" value="Unassembled WGS sequence"/>
</dbReference>
<comment type="caution">
    <text evidence="4">The sequence shown here is derived from an EMBL/GenBank/DDBJ whole genome shotgun (WGS) entry which is preliminary data.</text>
</comment>
<protein>
    <recommendedName>
        <fullName evidence="6">Caib baif family enzyme</fullName>
    </recommendedName>
</protein>
<sequence>MQLNTAENLELKPICQIITPVGMLGYGFDEALTHYELSRLVPTGIPTAIILDSGSTDSGPQKLALGSMSCPKSAYEKDLAKLLRLVHTFRVPLIFGSAGGDGTDEHVKAIVEIIEDIASEEENKAYSFNTISLFSNINKATILERLKQGRVTGCGPCVPPATEFEINESLRVVAQMGYEPFFDAMTANPDFNIIVGGRAYDPSPYVAFCVYQLRRQSTHLNTEELHSRLGGFYHMGKILECGGQCSFPKSHGAVATVYENGLFDVRPTDPESMCTPLSVAAHTLYENTRPDVLRGPGGSLHLDNSKYEQLSDGKSVMVSGSVYRSSDADGKPYQLKLEAARIVGYRSMFMGSITDRKRPLPPTYEIVLTSIDILVSQIDKLLARVKVYVDQQHPEITGQWNLDFHIYGKDQYTQAGPGQLFIVAEALAQTQQLANSIASKARVGMIHAPYPGQKATAGNFGFGLGGLMEIELGPCAEFSLYHLMDLESGEETLAMGGDGSVLEGPLLRGTVSRIGKGVMNGTNGTNGHTTVPEVDSKPPHRTSASPQRSPSPPNQAIQKLETLSDLCRIVRSKNAGPYEITIDAMFTSKKAYEAIKSSNLLSPSKVAKAISISEEDIIWIGFFDPAISFKVTIPRIRSGKKKSAGGFMENDIHGSQEHMGLASLKLPEGFNF</sequence>
<feature type="compositionally biased region" description="Low complexity" evidence="1">
    <location>
        <begin position="520"/>
        <end position="530"/>
    </location>
</feature>
<feature type="domain" description="DUF4387" evidence="3">
    <location>
        <begin position="563"/>
        <end position="664"/>
    </location>
</feature>
<dbReference type="Pfam" id="PF14330">
    <property type="entry name" value="DUF4387"/>
    <property type="match status" value="1"/>
</dbReference>
<evidence type="ECO:0000256" key="1">
    <source>
        <dbReference type="SAM" id="MobiDB-lite"/>
    </source>
</evidence>
<organism evidence="4 5">
    <name type="scientific">Fusarium phyllophilum</name>
    <dbReference type="NCBI Taxonomy" id="47803"/>
    <lineage>
        <taxon>Eukaryota</taxon>
        <taxon>Fungi</taxon>
        <taxon>Dikarya</taxon>
        <taxon>Ascomycota</taxon>
        <taxon>Pezizomycotina</taxon>
        <taxon>Sordariomycetes</taxon>
        <taxon>Hypocreomycetidae</taxon>
        <taxon>Hypocreales</taxon>
        <taxon>Nectriaceae</taxon>
        <taxon>Fusarium</taxon>
        <taxon>Fusarium fujikuroi species complex</taxon>
    </lineage>
</organism>
<dbReference type="InterPro" id="IPR010839">
    <property type="entry name" value="AtuA_N"/>
</dbReference>
<feature type="domain" description="Acyclic terpene utilisation N-terminal" evidence="2">
    <location>
        <begin position="167"/>
        <end position="354"/>
    </location>
</feature>
<proteinExistence type="predicted"/>
<evidence type="ECO:0000313" key="4">
    <source>
        <dbReference type="EMBL" id="KAF5562824.1"/>
    </source>
</evidence>
<dbReference type="Pfam" id="PF07287">
    <property type="entry name" value="AtuA"/>
    <property type="match status" value="1"/>
</dbReference>
<dbReference type="AlphaFoldDB" id="A0A8H5NF09"/>
<keyword evidence="5" id="KW-1185">Reference proteome</keyword>
<feature type="region of interest" description="Disordered" evidence="1">
    <location>
        <begin position="514"/>
        <end position="555"/>
    </location>
</feature>